<dbReference type="InterPro" id="IPR000253">
    <property type="entry name" value="FHA_dom"/>
</dbReference>
<dbReference type="PANTHER" id="PTHR24347">
    <property type="entry name" value="SERINE/THREONINE-PROTEIN KINASE"/>
    <property type="match status" value="1"/>
</dbReference>
<organism evidence="5 6">
    <name type="scientific">Phaeomoniella chlamydospora</name>
    <name type="common">Phaeoacremonium chlamydosporum</name>
    <dbReference type="NCBI Taxonomy" id="158046"/>
    <lineage>
        <taxon>Eukaryota</taxon>
        <taxon>Fungi</taxon>
        <taxon>Dikarya</taxon>
        <taxon>Ascomycota</taxon>
        <taxon>Pezizomycotina</taxon>
        <taxon>Eurotiomycetes</taxon>
        <taxon>Chaetothyriomycetidae</taxon>
        <taxon>Phaeomoniellales</taxon>
        <taxon>Phaeomoniellaceae</taxon>
        <taxon>Phaeomoniella</taxon>
    </lineage>
</organism>
<dbReference type="PROSITE" id="PS00108">
    <property type="entry name" value="PROTEIN_KINASE_ST"/>
    <property type="match status" value="1"/>
</dbReference>
<dbReference type="SUPFAM" id="SSF56112">
    <property type="entry name" value="Protein kinase-like (PK-like)"/>
    <property type="match status" value="1"/>
</dbReference>
<dbReference type="OrthoDB" id="74764at2759"/>
<dbReference type="SMART" id="SM00220">
    <property type="entry name" value="S_TKc"/>
    <property type="match status" value="1"/>
</dbReference>
<dbReference type="PROSITE" id="PS50011">
    <property type="entry name" value="PROTEIN_KINASE_DOM"/>
    <property type="match status" value="1"/>
</dbReference>
<dbReference type="Gene3D" id="3.30.200.20">
    <property type="entry name" value="Phosphorylase Kinase, domain 1"/>
    <property type="match status" value="1"/>
</dbReference>
<evidence type="ECO:0000259" key="4">
    <source>
        <dbReference type="PROSITE" id="PS50011"/>
    </source>
</evidence>
<dbReference type="Pfam" id="PF00498">
    <property type="entry name" value="FHA"/>
    <property type="match status" value="1"/>
</dbReference>
<accession>A0A0G2EDT1</accession>
<evidence type="ECO:0000313" key="5">
    <source>
        <dbReference type="EMBL" id="KKY21072.1"/>
    </source>
</evidence>
<dbReference type="Proteomes" id="UP000053317">
    <property type="component" value="Unassembled WGS sequence"/>
</dbReference>
<evidence type="ECO:0000313" key="6">
    <source>
        <dbReference type="Proteomes" id="UP000053317"/>
    </source>
</evidence>
<dbReference type="Pfam" id="PF00069">
    <property type="entry name" value="Pkinase"/>
    <property type="match status" value="1"/>
</dbReference>
<dbReference type="AlphaFoldDB" id="A0A0G2EDT1"/>
<protein>
    <submittedName>
        <fullName evidence="5">Putative serine threonine protein</fullName>
    </submittedName>
</protein>
<feature type="compositionally biased region" description="Polar residues" evidence="2">
    <location>
        <begin position="449"/>
        <end position="461"/>
    </location>
</feature>
<dbReference type="InterPro" id="IPR008271">
    <property type="entry name" value="Ser/Thr_kinase_AS"/>
</dbReference>
<feature type="region of interest" description="Disordered" evidence="2">
    <location>
        <begin position="431"/>
        <end position="485"/>
    </location>
</feature>
<proteinExistence type="inferred from homology"/>
<evidence type="ECO:0000256" key="1">
    <source>
        <dbReference type="ARBA" id="ARBA00005575"/>
    </source>
</evidence>
<feature type="compositionally biased region" description="Basic and acidic residues" evidence="2">
    <location>
        <begin position="431"/>
        <end position="442"/>
    </location>
</feature>
<feature type="domain" description="Protein kinase" evidence="4">
    <location>
        <begin position="68"/>
        <end position="396"/>
    </location>
</feature>
<dbReference type="InterPro" id="IPR008984">
    <property type="entry name" value="SMAD_FHA_dom_sf"/>
</dbReference>
<dbReference type="GO" id="GO:0004672">
    <property type="term" value="F:protein kinase activity"/>
    <property type="evidence" value="ECO:0007669"/>
    <property type="project" value="InterPro"/>
</dbReference>
<comment type="caution">
    <text evidence="5">The sequence shown here is derived from an EMBL/GenBank/DDBJ whole genome shotgun (WGS) entry which is preliminary data.</text>
</comment>
<sequence length="550" mass="61792">MFANVETAIFADEQILVGRDMRICQYPVWDPVISNKHLRIHVILYERATDGGYEALVFAEDLSRNGTFLNGTLMGRGKGAFLLSTGDKLRISPRFEFRFIANPCHEQLVHFDRIQDNEIQVEPYIRITTYPDTHPAFQNSVQSLTSSTRKIRILTKRKRDENRLKSLRAQTQKEAEILKDLSHPNIIGFERMFVTDDTIYLIQELLTGGDLFSYLESQGGRVNEVDAVVMMYQIVTGLEHLHMNHVVHRDLKPENILLASKASGCRVVLTDFGCAMKMEHSTAKMATFVGTEEYAAPELLRVKDGSRTNEAYTSSIDLWSLGCITATLLIGASPFSDHGTHQFSQQVARQCDLTYLHASQFWQQLPTRTKDFVQKLLVLDSSARMTARQAHAHEWFTSTIYEAELKGQYERAFSPTAWGFSVSCEGDNIRSESFDTRSDPHLSKPGNLLSGTPESGQSRSGDASAKNERLTAHEENSQMEENNGCRVTGHVEVKARVTCPDPASARDPALQEISANTDGKIKSAAHVVKSIKLMAANPKRRRDSSLFDLE</sequence>
<evidence type="ECO:0000256" key="2">
    <source>
        <dbReference type="SAM" id="MobiDB-lite"/>
    </source>
</evidence>
<comment type="similarity">
    <text evidence="1">Belongs to the protein kinase superfamily. CAMK Ser/Thr protein kinase family. CHEK2 subfamily.</text>
</comment>
<dbReference type="InterPro" id="IPR011009">
    <property type="entry name" value="Kinase-like_dom_sf"/>
</dbReference>
<feature type="domain" description="FHA" evidence="3">
    <location>
        <begin position="15"/>
        <end position="74"/>
    </location>
</feature>
<dbReference type="EMBL" id="LCWF01000088">
    <property type="protein sequence ID" value="KKY21072.1"/>
    <property type="molecule type" value="Genomic_DNA"/>
</dbReference>
<keyword evidence="6" id="KW-1185">Reference proteome</keyword>
<reference evidence="5 6" key="1">
    <citation type="submission" date="2015-05" db="EMBL/GenBank/DDBJ databases">
        <title>Distinctive expansion of gene families associated with plant cell wall degradation and secondary metabolism in the genomes of grapevine trunk pathogens.</title>
        <authorList>
            <person name="Lawrence D.P."/>
            <person name="Travadon R."/>
            <person name="Rolshausen P.E."/>
            <person name="Baumgartner K."/>
        </authorList>
    </citation>
    <scope>NUCLEOTIDE SEQUENCE [LARGE SCALE GENOMIC DNA]</scope>
    <source>
        <strain evidence="5">UCRPC4</strain>
    </source>
</reference>
<feature type="compositionally biased region" description="Basic and acidic residues" evidence="2">
    <location>
        <begin position="465"/>
        <end position="476"/>
    </location>
</feature>
<reference evidence="5 6" key="2">
    <citation type="submission" date="2015-05" db="EMBL/GenBank/DDBJ databases">
        <authorList>
            <person name="Morales-Cruz A."/>
            <person name="Amrine K.C."/>
            <person name="Cantu D."/>
        </authorList>
    </citation>
    <scope>NUCLEOTIDE SEQUENCE [LARGE SCALE GENOMIC DNA]</scope>
    <source>
        <strain evidence="5">UCRPC4</strain>
    </source>
</reference>
<dbReference type="PROSITE" id="PS50006">
    <property type="entry name" value="FHA_DOMAIN"/>
    <property type="match status" value="1"/>
</dbReference>
<dbReference type="SMART" id="SM00240">
    <property type="entry name" value="FHA"/>
    <property type="match status" value="1"/>
</dbReference>
<gene>
    <name evidence="5" type="ORF">UCRPC4_g03867</name>
</gene>
<dbReference type="InterPro" id="IPR000719">
    <property type="entry name" value="Prot_kinase_dom"/>
</dbReference>
<dbReference type="GO" id="GO:0005524">
    <property type="term" value="F:ATP binding"/>
    <property type="evidence" value="ECO:0007669"/>
    <property type="project" value="InterPro"/>
</dbReference>
<dbReference type="Gene3D" id="2.60.200.20">
    <property type="match status" value="1"/>
</dbReference>
<dbReference type="CDD" id="cd22670">
    <property type="entry name" value="FHA_MEK1-like"/>
    <property type="match status" value="1"/>
</dbReference>
<evidence type="ECO:0000259" key="3">
    <source>
        <dbReference type="PROSITE" id="PS50006"/>
    </source>
</evidence>
<dbReference type="Gene3D" id="1.10.510.10">
    <property type="entry name" value="Transferase(Phosphotransferase) domain 1"/>
    <property type="match status" value="1"/>
</dbReference>
<name>A0A0G2EDT1_PHACM</name>
<dbReference type="SUPFAM" id="SSF49879">
    <property type="entry name" value="SMAD/FHA domain"/>
    <property type="match status" value="1"/>
</dbReference>